<gene>
    <name evidence="2" type="ORF">FAZ95_15860</name>
</gene>
<dbReference type="RefSeq" id="WP_137333313.1">
    <property type="nucleotide sequence ID" value="NZ_CP040077.1"/>
</dbReference>
<dbReference type="Pfam" id="PF05016">
    <property type="entry name" value="ParE_toxin"/>
    <property type="match status" value="1"/>
</dbReference>
<evidence type="ECO:0000256" key="1">
    <source>
        <dbReference type="ARBA" id="ARBA00022649"/>
    </source>
</evidence>
<evidence type="ECO:0000313" key="3">
    <source>
        <dbReference type="Proteomes" id="UP000298656"/>
    </source>
</evidence>
<organism evidence="2 3">
    <name type="scientific">Trinickia violacea</name>
    <dbReference type="NCBI Taxonomy" id="2571746"/>
    <lineage>
        <taxon>Bacteria</taxon>
        <taxon>Pseudomonadati</taxon>
        <taxon>Pseudomonadota</taxon>
        <taxon>Betaproteobacteria</taxon>
        <taxon>Burkholderiales</taxon>
        <taxon>Burkholderiaceae</taxon>
        <taxon>Trinickia</taxon>
    </lineage>
</organism>
<dbReference type="OrthoDB" id="516834at2"/>
<dbReference type="Proteomes" id="UP000298656">
    <property type="component" value="Chromosome 1"/>
</dbReference>
<dbReference type="AlphaFoldDB" id="A0A4P8IX83"/>
<sequence>MTRQTTGWTVRLTESAEHDFSNIIRWSAERFGKAHARAYAEAISMALQELTTTGPAVTGVATRDNIVPGLLSLHVARKRRKGRHFIMFRVTEHDTRVIDVLRILHDAMDLPRHVPPAADAE</sequence>
<evidence type="ECO:0000313" key="2">
    <source>
        <dbReference type="EMBL" id="QCP50499.1"/>
    </source>
</evidence>
<dbReference type="KEGG" id="tvl:FAZ95_15860"/>
<proteinExistence type="predicted"/>
<dbReference type="EMBL" id="CP040077">
    <property type="protein sequence ID" value="QCP50499.1"/>
    <property type="molecule type" value="Genomic_DNA"/>
</dbReference>
<protein>
    <submittedName>
        <fullName evidence="2">Type II toxin-antitoxin system RelE/ParE family toxin</fullName>
    </submittedName>
</protein>
<reference evidence="2 3" key="1">
    <citation type="submission" date="2019-05" db="EMBL/GenBank/DDBJ databases">
        <title>Burkholderia sp. DHOD12, isolated from subtropical forest soil.</title>
        <authorList>
            <person name="Gao Z.-H."/>
            <person name="Qiu L.-H."/>
        </authorList>
    </citation>
    <scope>NUCLEOTIDE SEQUENCE [LARGE SCALE GENOMIC DNA]</scope>
    <source>
        <strain evidence="2 3">DHOD12</strain>
    </source>
</reference>
<dbReference type="InterPro" id="IPR035093">
    <property type="entry name" value="RelE/ParE_toxin_dom_sf"/>
</dbReference>
<dbReference type="Gene3D" id="3.30.2310.20">
    <property type="entry name" value="RelE-like"/>
    <property type="match status" value="1"/>
</dbReference>
<accession>A0A4P8IX83</accession>
<keyword evidence="1" id="KW-1277">Toxin-antitoxin system</keyword>
<keyword evidence="3" id="KW-1185">Reference proteome</keyword>
<dbReference type="InterPro" id="IPR007712">
    <property type="entry name" value="RelE/ParE_toxin"/>
</dbReference>
<name>A0A4P8IX83_9BURK</name>